<dbReference type="GO" id="GO:0005634">
    <property type="term" value="C:nucleus"/>
    <property type="evidence" value="ECO:0007669"/>
    <property type="project" value="TreeGrafter"/>
</dbReference>
<feature type="domain" description="CABIT" evidence="3">
    <location>
        <begin position="277"/>
        <end position="519"/>
    </location>
</feature>
<dbReference type="PANTHER" id="PTHR15215:SF2">
    <property type="entry name" value="PROTEIN THEMIS2"/>
    <property type="match status" value="1"/>
</dbReference>
<evidence type="ECO:0000313" key="5">
    <source>
        <dbReference type="RefSeq" id="XP_012891073.1"/>
    </source>
</evidence>
<dbReference type="Proteomes" id="UP000081671">
    <property type="component" value="Unplaced"/>
</dbReference>
<dbReference type="GO" id="GO:0050852">
    <property type="term" value="P:T cell receptor signaling pathway"/>
    <property type="evidence" value="ECO:0007669"/>
    <property type="project" value="TreeGrafter"/>
</dbReference>
<dbReference type="RefSeq" id="XP_012891073.1">
    <property type="nucleotide sequence ID" value="XM_013035619.1"/>
</dbReference>
<dbReference type="CTD" id="9473"/>
<dbReference type="STRING" id="10020.ENSDORP00000003494"/>
<evidence type="ECO:0000256" key="2">
    <source>
        <dbReference type="SAM" id="MobiDB-lite"/>
    </source>
</evidence>
<dbReference type="GeneID" id="106000361"/>
<evidence type="ECO:0000259" key="3">
    <source>
        <dbReference type="Pfam" id="PF12736"/>
    </source>
</evidence>
<accession>A0A1S3GQA7</accession>
<dbReference type="PANTHER" id="PTHR15215">
    <property type="entry name" value="CABIT DOMAIN-CONTAINING PROTEIN"/>
    <property type="match status" value="1"/>
</dbReference>
<sequence>MGTREPVALQDFVRDLDPASLPRVLRVCSGVYFEGSIYEISGSECCLSTGDLIKVTQVCLQKVICENPATGQTMELDPTFPGHFSPVISRRSYETLEEMVPRWSPSQLPIYFMSPYSMVTKAEVVFEEQLFTLEAVEVHLGTPYARCIHKWGPQQVVLHLPLSQKGPFWKLESGAPQTLPQILQDPALKDSMLICPNLPWPSLTLKPQYEVQAIMHMRRTIVRIPSTLEVDVEDITASSQHIHFIKPMLLSEALAQGGPFPLLTEILEVPEGPPLFLSPWVGSLRKGQRLCIYGPSSAPWRLLASSKGRKVPRHFMVSAAYQGKLRRRPREFPTAYDLLGAFQPGRPLRVVATRDCEGAEENAEIASLAVGDRLEVLGSVQMLGEQGQDVDMLMCQRLSEQAAEDEAGTDEEVEEDQEQILLPLFLPGGFVEELNDGRRYSLADLMAQFSLPCEVKVVAKDPRQTDDPLVSFGALRLEEKITESFMMVGLDAQPGLCFEIPPQWLDLTVVEAEGQPGQPAEPLLVEELTDAFYYSLRKLPASKSQAPPPRPPKRQSLCEQKKTSSKESMVKQTPALCRLKANTMPDTSKDKSSLYSKIDTLVSKSLNPKVLPQDRGKRMKPKASSMPRKHCTSEREPTPNQDPFLDVDAHDYEELVENFQKTI</sequence>
<dbReference type="InterPro" id="IPR039671">
    <property type="entry name" value="THEMIS"/>
</dbReference>
<feature type="compositionally biased region" description="Basic and acidic residues" evidence="2">
    <location>
        <begin position="559"/>
        <end position="569"/>
    </location>
</feature>
<protein>
    <submittedName>
        <fullName evidence="5">Protein THEMIS2 isoform X1</fullName>
    </submittedName>
</protein>
<evidence type="ECO:0000313" key="4">
    <source>
        <dbReference type="Proteomes" id="UP000081671"/>
    </source>
</evidence>
<proteinExistence type="inferred from homology"/>
<dbReference type="GO" id="GO:0005737">
    <property type="term" value="C:cytoplasm"/>
    <property type="evidence" value="ECO:0007669"/>
    <property type="project" value="TreeGrafter"/>
</dbReference>
<organism evidence="4 5">
    <name type="scientific">Dipodomys ordii</name>
    <name type="common">Ord's kangaroo rat</name>
    <dbReference type="NCBI Taxonomy" id="10020"/>
    <lineage>
        <taxon>Eukaryota</taxon>
        <taxon>Metazoa</taxon>
        <taxon>Chordata</taxon>
        <taxon>Craniata</taxon>
        <taxon>Vertebrata</taxon>
        <taxon>Euteleostomi</taxon>
        <taxon>Mammalia</taxon>
        <taxon>Eutheria</taxon>
        <taxon>Euarchontoglires</taxon>
        <taxon>Glires</taxon>
        <taxon>Rodentia</taxon>
        <taxon>Castorimorpha</taxon>
        <taxon>Heteromyidae</taxon>
        <taxon>Dipodomyinae</taxon>
        <taxon>Dipodomys</taxon>
    </lineage>
</organism>
<feature type="domain" description="CABIT" evidence="3">
    <location>
        <begin position="21"/>
        <end position="237"/>
    </location>
</feature>
<name>A0A1S3GQA7_DIPOR</name>
<feature type="region of interest" description="Disordered" evidence="2">
    <location>
        <begin position="606"/>
        <end position="645"/>
    </location>
</feature>
<feature type="region of interest" description="Disordered" evidence="2">
    <location>
        <begin position="539"/>
        <end position="573"/>
    </location>
</feature>
<gene>
    <name evidence="5" type="primary">Themis2</name>
</gene>
<dbReference type="InParanoid" id="A0A1S3GQA7"/>
<dbReference type="OrthoDB" id="9030353at2759"/>
<dbReference type="InterPro" id="IPR025946">
    <property type="entry name" value="CABIT_dom"/>
</dbReference>
<dbReference type="AlphaFoldDB" id="A0A1S3GQA7"/>
<dbReference type="KEGG" id="dord:106000361"/>
<reference evidence="5" key="1">
    <citation type="submission" date="2025-08" db="UniProtKB">
        <authorList>
            <consortium name="RefSeq"/>
        </authorList>
    </citation>
    <scope>IDENTIFICATION</scope>
    <source>
        <tissue evidence="5">Kidney</tissue>
    </source>
</reference>
<dbReference type="Pfam" id="PF12736">
    <property type="entry name" value="CABIT"/>
    <property type="match status" value="2"/>
</dbReference>
<keyword evidence="4" id="KW-1185">Reference proteome</keyword>
<comment type="similarity">
    <text evidence="1">Belongs to the themis family.</text>
</comment>
<evidence type="ECO:0000256" key="1">
    <source>
        <dbReference type="ARBA" id="ARBA00006414"/>
    </source>
</evidence>
<dbReference type="FunCoup" id="A0A1S3GQA7">
    <property type="interactions" value="1403"/>
</dbReference>